<dbReference type="Gene3D" id="1.10.3860.10">
    <property type="entry name" value="Sodium:dicarboxylate symporter"/>
    <property type="match status" value="1"/>
</dbReference>
<gene>
    <name evidence="9" type="primary">SLC1A3</name>
    <name evidence="9" type="ORF">DERF_001128</name>
</gene>
<dbReference type="Pfam" id="PF00375">
    <property type="entry name" value="SDF"/>
    <property type="match status" value="1"/>
</dbReference>
<feature type="coiled-coil region" evidence="8">
    <location>
        <begin position="88"/>
        <end position="115"/>
    </location>
</feature>
<name>A0A922ID21_DERFA</name>
<evidence type="ECO:0000256" key="4">
    <source>
        <dbReference type="ARBA" id="ARBA00022692"/>
    </source>
</evidence>
<dbReference type="GO" id="GO:0005886">
    <property type="term" value="C:plasma membrane"/>
    <property type="evidence" value="ECO:0007669"/>
    <property type="project" value="TreeGrafter"/>
</dbReference>
<comment type="caution">
    <text evidence="9">The sequence shown here is derived from an EMBL/GenBank/DDBJ whole genome shotgun (WGS) entry which is preliminary data.</text>
</comment>
<comment type="subcellular location">
    <subcellularLocation>
        <location evidence="1 7">Membrane</location>
        <topology evidence="1 7">Multi-pass membrane protein</topology>
    </subcellularLocation>
</comment>
<reference evidence="9" key="2">
    <citation type="journal article" date="2022" name="Res Sq">
        <title>Comparative Genomics Reveals Insights into the Divergent Evolution of Astigmatic Mites and Household Pest Adaptations.</title>
        <authorList>
            <person name="Xiong Q."/>
            <person name="Wan A.T.-Y."/>
            <person name="Liu X.-Y."/>
            <person name="Fung C.S.-H."/>
            <person name="Xiao X."/>
            <person name="Malainual N."/>
            <person name="Hou J."/>
            <person name="Wang L."/>
            <person name="Wang M."/>
            <person name="Yang K."/>
            <person name="Cui Y."/>
            <person name="Leung E."/>
            <person name="Nong W."/>
            <person name="Shin S.-K."/>
            <person name="Au S."/>
            <person name="Jeong K.Y."/>
            <person name="Chew F.T."/>
            <person name="Hui J."/>
            <person name="Leung T.F."/>
            <person name="Tungtrongchitr A."/>
            <person name="Zhong N."/>
            <person name="Liu Z."/>
            <person name="Tsui S."/>
        </authorList>
    </citation>
    <scope>NUCLEOTIDE SEQUENCE</scope>
    <source>
        <strain evidence="9">Derf</strain>
        <tissue evidence="9">Whole organism</tissue>
    </source>
</reference>
<evidence type="ECO:0000256" key="8">
    <source>
        <dbReference type="SAM" id="Coils"/>
    </source>
</evidence>
<sequence length="532" mass="60952">MKQRLIDTNRFALYTVFAVLTGVFFAQIIKGFLHTEPNGKIDHQLLRYLSLPGVIYMRSFILIIAPLLVTSLSLSFLPIKSENPFDKLRRFNDQKQKQQQRRQQTKKKTAKLDAQKLIIVTFIVFGAFSLLASIFGACLMLTFGSFASPYSTDHDNDDDADEFLAMNQTIPDVSDENIRNQKHYIIHKYYQHDTIYNSFLNIFPDNMITPFFISSYSKTKILWPANLSTLLDPNYYIETQNEKLINYKANMLSLCIISLCLGVILQKLGSDRTKRIRALLYEADTIIHYVMQFLMKLLPIGMFCWMFAESLKMASLSEMALKLAYFYLIAVGAFMFWLFVFYPVVYIIFTRENPFKLYKNILSAIVIAFGSCSSAITLPETMRCMRKNCQLSNRICQTVLPLGMTLHMNGPAMYFPMTAIFVAYINRTPVGFYSVIVLCLFAVIMSMGVPPVIGTGTTMLNHMAVASVLGVDNPQDILAYVLAFEWMMERIRTSTNIIGDCFAAKCIERILNIQDDELDDENYLEVESEEKL</sequence>
<keyword evidence="8" id="KW-0175">Coiled coil</keyword>
<keyword evidence="4 7" id="KW-0812">Transmembrane</keyword>
<feature type="transmembrane region" description="Helical" evidence="7">
    <location>
        <begin position="12"/>
        <end position="33"/>
    </location>
</feature>
<evidence type="ECO:0000313" key="10">
    <source>
        <dbReference type="Proteomes" id="UP000790347"/>
    </source>
</evidence>
<evidence type="ECO:0000256" key="3">
    <source>
        <dbReference type="ARBA" id="ARBA00022448"/>
    </source>
</evidence>
<feature type="transmembrane region" description="Helical" evidence="7">
    <location>
        <begin position="431"/>
        <end position="453"/>
    </location>
</feature>
<keyword evidence="10" id="KW-1185">Reference proteome</keyword>
<evidence type="ECO:0000256" key="1">
    <source>
        <dbReference type="ARBA" id="ARBA00004141"/>
    </source>
</evidence>
<organism evidence="9 10">
    <name type="scientific">Dermatophagoides farinae</name>
    <name type="common">American house dust mite</name>
    <dbReference type="NCBI Taxonomy" id="6954"/>
    <lineage>
        <taxon>Eukaryota</taxon>
        <taxon>Metazoa</taxon>
        <taxon>Ecdysozoa</taxon>
        <taxon>Arthropoda</taxon>
        <taxon>Chelicerata</taxon>
        <taxon>Arachnida</taxon>
        <taxon>Acari</taxon>
        <taxon>Acariformes</taxon>
        <taxon>Sarcoptiformes</taxon>
        <taxon>Astigmata</taxon>
        <taxon>Psoroptidia</taxon>
        <taxon>Analgoidea</taxon>
        <taxon>Pyroglyphidae</taxon>
        <taxon>Dermatophagoidinae</taxon>
        <taxon>Dermatophagoides</taxon>
    </lineage>
</organism>
<feature type="transmembrane region" description="Helical" evidence="7">
    <location>
        <begin position="249"/>
        <end position="266"/>
    </location>
</feature>
<dbReference type="SUPFAM" id="SSF118215">
    <property type="entry name" value="Proton glutamate symport protein"/>
    <property type="match status" value="1"/>
</dbReference>
<dbReference type="PANTHER" id="PTHR11958:SF63">
    <property type="entry name" value="AMINO ACID TRANSPORTER"/>
    <property type="match status" value="1"/>
</dbReference>
<evidence type="ECO:0000256" key="5">
    <source>
        <dbReference type="ARBA" id="ARBA00022989"/>
    </source>
</evidence>
<dbReference type="PANTHER" id="PTHR11958">
    <property type="entry name" value="SODIUM/DICARBOXYLATE SYMPORTER-RELATED"/>
    <property type="match status" value="1"/>
</dbReference>
<reference evidence="9" key="1">
    <citation type="submission" date="2013-05" db="EMBL/GenBank/DDBJ databases">
        <authorList>
            <person name="Yim A.K.Y."/>
            <person name="Chan T.F."/>
            <person name="Ji K.M."/>
            <person name="Liu X.Y."/>
            <person name="Zhou J.W."/>
            <person name="Li R.Q."/>
            <person name="Yang K.Y."/>
            <person name="Li J."/>
            <person name="Li M."/>
            <person name="Law P.T.W."/>
            <person name="Wu Y.L."/>
            <person name="Cai Z.L."/>
            <person name="Qin H."/>
            <person name="Bao Y."/>
            <person name="Leung R.K.K."/>
            <person name="Ng P.K.S."/>
            <person name="Zou J."/>
            <person name="Zhong X.J."/>
            <person name="Ran P.X."/>
            <person name="Zhong N.S."/>
            <person name="Liu Z.G."/>
            <person name="Tsui S.K.W."/>
        </authorList>
    </citation>
    <scope>NUCLEOTIDE SEQUENCE</scope>
    <source>
        <strain evidence="9">Derf</strain>
        <tissue evidence="9">Whole organism</tissue>
    </source>
</reference>
<evidence type="ECO:0000313" key="9">
    <source>
        <dbReference type="EMBL" id="KAH9527084.1"/>
    </source>
</evidence>
<dbReference type="EMBL" id="ASGP02000001">
    <property type="protein sequence ID" value="KAH9527084.1"/>
    <property type="molecule type" value="Genomic_DNA"/>
</dbReference>
<keyword evidence="5 7" id="KW-1133">Transmembrane helix</keyword>
<feature type="transmembrane region" description="Helical" evidence="7">
    <location>
        <begin position="399"/>
        <end position="425"/>
    </location>
</feature>
<dbReference type="InterPro" id="IPR001991">
    <property type="entry name" value="Na-dicarboxylate_symporter"/>
</dbReference>
<dbReference type="GO" id="GO:0015501">
    <property type="term" value="F:glutamate:sodium symporter activity"/>
    <property type="evidence" value="ECO:0007669"/>
    <property type="project" value="TreeGrafter"/>
</dbReference>
<protein>
    <recommendedName>
        <fullName evidence="7">Amino acid transporter</fullName>
    </recommendedName>
</protein>
<feature type="transmembrane region" description="Helical" evidence="7">
    <location>
        <begin position="320"/>
        <end position="349"/>
    </location>
</feature>
<feature type="transmembrane region" description="Helical" evidence="7">
    <location>
        <begin position="286"/>
        <end position="308"/>
    </location>
</feature>
<comment type="similarity">
    <text evidence="2 7">Belongs to the dicarboxylate/amino acid:cation symporter (DAACS) (TC 2.A.23) family.</text>
</comment>
<dbReference type="Proteomes" id="UP000790347">
    <property type="component" value="Unassembled WGS sequence"/>
</dbReference>
<dbReference type="GO" id="GO:0015175">
    <property type="term" value="F:neutral L-amino acid transmembrane transporter activity"/>
    <property type="evidence" value="ECO:0007669"/>
    <property type="project" value="TreeGrafter"/>
</dbReference>
<keyword evidence="7" id="KW-0769">Symport</keyword>
<evidence type="ECO:0000256" key="7">
    <source>
        <dbReference type="RuleBase" id="RU361216"/>
    </source>
</evidence>
<dbReference type="AlphaFoldDB" id="A0A922ID21"/>
<keyword evidence="6 7" id="KW-0472">Membrane</keyword>
<evidence type="ECO:0000256" key="2">
    <source>
        <dbReference type="ARBA" id="ARBA00006148"/>
    </source>
</evidence>
<evidence type="ECO:0000256" key="6">
    <source>
        <dbReference type="ARBA" id="ARBA00023136"/>
    </source>
</evidence>
<accession>A0A922ID21</accession>
<dbReference type="InterPro" id="IPR036458">
    <property type="entry name" value="Na:dicarbo_symporter_sf"/>
</dbReference>
<dbReference type="InterPro" id="IPR050746">
    <property type="entry name" value="DAACS"/>
</dbReference>
<keyword evidence="3 7" id="KW-0813">Transport</keyword>
<feature type="transmembrane region" description="Helical" evidence="7">
    <location>
        <begin position="53"/>
        <end position="79"/>
    </location>
</feature>
<proteinExistence type="inferred from homology"/>
<feature type="transmembrane region" description="Helical" evidence="7">
    <location>
        <begin position="361"/>
        <end position="378"/>
    </location>
</feature>
<feature type="transmembrane region" description="Helical" evidence="7">
    <location>
        <begin position="117"/>
        <end position="143"/>
    </location>
</feature>
<dbReference type="PRINTS" id="PR00173">
    <property type="entry name" value="EDTRNSPORT"/>
</dbReference>
<dbReference type="GO" id="GO:0005313">
    <property type="term" value="F:L-glutamate transmembrane transporter activity"/>
    <property type="evidence" value="ECO:0007669"/>
    <property type="project" value="TreeGrafter"/>
</dbReference>